<keyword evidence="4 12" id="KW-0210">Decarboxylase</keyword>
<evidence type="ECO:0000256" key="9">
    <source>
        <dbReference type="ARBA" id="ARBA00023239"/>
    </source>
</evidence>
<feature type="site" description="Cleavage (non-hydrolytic); by autocatalysis" evidence="12">
    <location>
        <begin position="285"/>
        <end position="286"/>
    </location>
</feature>
<dbReference type="InterPro" id="IPR003817">
    <property type="entry name" value="PS_Dcarbxylase"/>
</dbReference>
<evidence type="ECO:0000256" key="13">
    <source>
        <dbReference type="SAM" id="SignalP"/>
    </source>
</evidence>
<keyword evidence="2 12" id="KW-1003">Cell membrane</keyword>
<comment type="subunit">
    <text evidence="12">Heterodimer of a large membrane-associated beta subunit and a small pyruvoyl-containing alpha subunit.</text>
</comment>
<comment type="cofactor">
    <cofactor evidence="12">
        <name>pyruvate</name>
        <dbReference type="ChEBI" id="CHEBI:15361"/>
    </cofactor>
    <text evidence="12">Binds 1 pyruvoyl group covalently per subunit.</text>
</comment>
<gene>
    <name evidence="12" type="primary">psd</name>
    <name evidence="14" type="ORF">GCM10023116_41130</name>
</gene>
<evidence type="ECO:0000256" key="10">
    <source>
        <dbReference type="ARBA" id="ARBA00023264"/>
    </source>
</evidence>
<keyword evidence="11 12" id="KW-0670">Pyruvate</keyword>
<keyword evidence="5 12" id="KW-0443">Lipid metabolism</keyword>
<comment type="catalytic activity">
    <reaction evidence="12">
        <text>a 1,2-diacyl-sn-glycero-3-phospho-L-serine + H(+) = a 1,2-diacyl-sn-glycero-3-phosphoethanolamine + CO2</text>
        <dbReference type="Rhea" id="RHEA:20828"/>
        <dbReference type="ChEBI" id="CHEBI:15378"/>
        <dbReference type="ChEBI" id="CHEBI:16526"/>
        <dbReference type="ChEBI" id="CHEBI:57262"/>
        <dbReference type="ChEBI" id="CHEBI:64612"/>
        <dbReference type="EC" id="4.1.1.65"/>
    </reaction>
</comment>
<feature type="chain" id="PRO_5044932083" description="Phosphatidylserine decarboxylase alpha chain" evidence="12">
    <location>
        <begin position="286"/>
        <end position="319"/>
    </location>
</feature>
<evidence type="ECO:0000256" key="2">
    <source>
        <dbReference type="ARBA" id="ARBA00022475"/>
    </source>
</evidence>
<keyword evidence="15" id="KW-1185">Reference proteome</keyword>
<proteinExistence type="inferred from homology"/>
<dbReference type="InterPro" id="IPR033177">
    <property type="entry name" value="PSD-B"/>
</dbReference>
<feature type="active site" description="Charge relay system; for autoendoproteolytic cleavage activity" evidence="12">
    <location>
        <position position="127"/>
    </location>
</feature>
<evidence type="ECO:0000256" key="12">
    <source>
        <dbReference type="HAMAP-Rule" id="MF_00662"/>
    </source>
</evidence>
<dbReference type="HAMAP" id="MF_00662">
    <property type="entry name" value="PS_decarb_PSD_B_type1"/>
    <property type="match status" value="1"/>
</dbReference>
<keyword evidence="10 12" id="KW-1208">Phospholipid metabolism</keyword>
<evidence type="ECO:0000256" key="4">
    <source>
        <dbReference type="ARBA" id="ARBA00022793"/>
    </source>
</evidence>
<dbReference type="Pfam" id="PF02666">
    <property type="entry name" value="PS_Dcarbxylase"/>
    <property type="match status" value="1"/>
</dbReference>
<feature type="chain" id="PRO_5044932084" description="Phosphatidylserine decarboxylase beta chain" evidence="12">
    <location>
        <begin position="1"/>
        <end position="285"/>
    </location>
</feature>
<dbReference type="RefSeq" id="WP_345198280.1">
    <property type="nucleotide sequence ID" value="NZ_BAABFL010000463.1"/>
</dbReference>
<evidence type="ECO:0000256" key="6">
    <source>
        <dbReference type="ARBA" id="ARBA00023136"/>
    </source>
</evidence>
<evidence type="ECO:0000313" key="14">
    <source>
        <dbReference type="EMBL" id="GAA4651829.1"/>
    </source>
</evidence>
<keyword evidence="7 12" id="KW-0865">Zymogen</keyword>
<dbReference type="EMBL" id="BAABFL010000463">
    <property type="protein sequence ID" value="GAA4651829.1"/>
    <property type="molecule type" value="Genomic_DNA"/>
</dbReference>
<feature type="modified residue" description="Pyruvic acid (Ser); by autocatalysis" evidence="12">
    <location>
        <position position="286"/>
    </location>
</feature>
<comment type="pathway">
    <text evidence="12">Phospholipid metabolism; phosphatidylethanolamine biosynthesis; phosphatidylethanolamine from CDP-diacylglycerol: step 2/2.</text>
</comment>
<feature type="active site" description="Charge relay system; for autoendoproteolytic cleavage activity" evidence="12">
    <location>
        <position position="184"/>
    </location>
</feature>
<organism evidence="14 15">
    <name type="scientific">Kistimonas scapharcae</name>
    <dbReference type="NCBI Taxonomy" id="1036133"/>
    <lineage>
        <taxon>Bacteria</taxon>
        <taxon>Pseudomonadati</taxon>
        <taxon>Pseudomonadota</taxon>
        <taxon>Gammaproteobacteria</taxon>
        <taxon>Oceanospirillales</taxon>
        <taxon>Endozoicomonadaceae</taxon>
        <taxon>Kistimonas</taxon>
    </lineage>
</organism>
<protein>
    <recommendedName>
        <fullName evidence="12">Phosphatidylserine decarboxylase proenzyme</fullName>
        <ecNumber evidence="12">4.1.1.65</ecNumber>
    </recommendedName>
    <component>
        <recommendedName>
            <fullName evidence="12">Phosphatidylserine decarboxylase alpha chain</fullName>
        </recommendedName>
    </component>
    <component>
        <recommendedName>
            <fullName evidence="12">Phosphatidylserine decarboxylase beta chain</fullName>
        </recommendedName>
    </component>
</protein>
<keyword evidence="8 12" id="KW-0594">Phospholipid biosynthesis</keyword>
<evidence type="ECO:0000256" key="5">
    <source>
        <dbReference type="ARBA" id="ARBA00023098"/>
    </source>
</evidence>
<dbReference type="EC" id="4.1.1.65" evidence="12"/>
<comment type="similarity">
    <text evidence="12">Belongs to the phosphatidylserine decarboxylase family. PSD-B subfamily. Prokaryotic type I sub-subfamily.</text>
</comment>
<evidence type="ECO:0000313" key="15">
    <source>
        <dbReference type="Proteomes" id="UP001500604"/>
    </source>
</evidence>
<comment type="PTM">
    <text evidence="12">Is synthesized initially as an inactive proenzyme. Formation of the active enzyme involves a self-maturation process in which the active site pyruvoyl group is generated from an internal serine residue via an autocatalytic post-translational modification. Two non-identical subunits are generated from the proenzyme in this reaction, and the pyruvate is formed at the N-terminus of the alpha chain, which is derived from the carboxyl end of the proenzyme. The autoendoproteolytic cleavage occurs by a canonical serine protease mechanism, in which the side chain hydroxyl group of the serine supplies its oxygen atom to form the C-terminus of the beta chain, while the remainder of the serine residue undergoes an oxidative deamination to produce ammonia and the pyruvoyl prosthetic group on the alpha chain. During this reaction, the Ser that is part of the protease active site of the proenzyme becomes the pyruvoyl prosthetic group, which constitutes an essential element of the active site of the mature decarboxylase.</text>
</comment>
<dbReference type="PANTHER" id="PTHR10067:SF6">
    <property type="entry name" value="PHOSPHATIDYLSERINE DECARBOXYLASE PROENZYME, MITOCHONDRIAL"/>
    <property type="match status" value="1"/>
</dbReference>
<keyword evidence="9 12" id="KW-0456">Lyase</keyword>
<comment type="pathway">
    <text evidence="1">Lipid metabolism.</text>
</comment>
<dbReference type="PANTHER" id="PTHR10067">
    <property type="entry name" value="PHOSPHATIDYLSERINE DECARBOXYLASE"/>
    <property type="match status" value="1"/>
</dbReference>
<evidence type="ECO:0000256" key="8">
    <source>
        <dbReference type="ARBA" id="ARBA00023209"/>
    </source>
</evidence>
<comment type="function">
    <text evidence="12">Catalyzes the formation of phosphatidylethanolamine (PtdEtn) from phosphatidylserine (PtdSer).</text>
</comment>
<evidence type="ECO:0000256" key="11">
    <source>
        <dbReference type="ARBA" id="ARBA00023317"/>
    </source>
</evidence>
<comment type="subcellular location">
    <subcellularLocation>
        <location evidence="12">Cell membrane</location>
        <topology evidence="12">Peripheral membrane protein</topology>
    </subcellularLocation>
</comment>
<sequence>MSGIQWFTRTLLVIFLLCCQPLGADSTEKEAGLSLINPSYRLSPGLQEILPHHLINDIAYSLAEKQWPWLKNWLIRDFIKKNNIDMSEAALQNPEDYLNFNDFFTRALKDGARPQPKDPSLVSSPVDGTVSQIGWIENDRIIQAKKHDYSLKALLAGNDALADTFDNGLFSTIYLSPGDYHRVHMPITGTLRKMAYVPGDLYSVNQVTADSVENLYARNERVISIFDTEYGPMAVIMVGAMVVGSMETVWAGEVKPDTREVTWSFYDDTSITRNRGDEMGRFKLGSTVIVLFSWPVVSWLEQHQPGSKIRMGEALATPQ</sequence>
<reference evidence="15" key="1">
    <citation type="journal article" date="2019" name="Int. J. Syst. Evol. Microbiol.">
        <title>The Global Catalogue of Microorganisms (GCM) 10K type strain sequencing project: providing services to taxonomists for standard genome sequencing and annotation.</title>
        <authorList>
            <consortium name="The Broad Institute Genomics Platform"/>
            <consortium name="The Broad Institute Genome Sequencing Center for Infectious Disease"/>
            <person name="Wu L."/>
            <person name="Ma J."/>
        </authorList>
    </citation>
    <scope>NUCLEOTIDE SEQUENCE [LARGE SCALE GENOMIC DNA]</scope>
    <source>
        <strain evidence="15">JCM 17805</strain>
    </source>
</reference>
<keyword evidence="3 12" id="KW-0444">Lipid biosynthesis</keyword>
<evidence type="ECO:0000256" key="1">
    <source>
        <dbReference type="ARBA" id="ARBA00005189"/>
    </source>
</evidence>
<feature type="active site" description="Schiff-base intermediate with substrate; via pyruvic acid; for decarboxylase activity" evidence="12">
    <location>
        <position position="286"/>
    </location>
</feature>
<comment type="caution">
    <text evidence="14">The sequence shown here is derived from an EMBL/GenBank/DDBJ whole genome shotgun (WGS) entry which is preliminary data.</text>
</comment>
<feature type="active site" description="Charge relay system; for autoendoproteolytic cleavage activity" evidence="12">
    <location>
        <position position="286"/>
    </location>
</feature>
<dbReference type="Proteomes" id="UP001500604">
    <property type="component" value="Unassembled WGS sequence"/>
</dbReference>
<feature type="chain" id="PRO_5045905358" description="Phosphatidylserine decarboxylase proenzyme" evidence="13">
    <location>
        <begin position="25"/>
        <end position="319"/>
    </location>
</feature>
<name>A0ABP8V8H5_9GAMM</name>
<keyword evidence="6 12" id="KW-0472">Membrane</keyword>
<keyword evidence="13" id="KW-0732">Signal</keyword>
<dbReference type="NCBIfam" id="TIGR00163">
    <property type="entry name" value="PS_decarb"/>
    <property type="match status" value="1"/>
</dbReference>
<evidence type="ECO:0000256" key="3">
    <source>
        <dbReference type="ARBA" id="ARBA00022516"/>
    </source>
</evidence>
<dbReference type="InterPro" id="IPR033178">
    <property type="entry name" value="PSD_type1_pro"/>
</dbReference>
<feature type="signal peptide" evidence="13">
    <location>
        <begin position="1"/>
        <end position="24"/>
    </location>
</feature>
<evidence type="ECO:0000256" key="7">
    <source>
        <dbReference type="ARBA" id="ARBA00023145"/>
    </source>
</evidence>
<accession>A0ABP8V8H5</accession>